<evidence type="ECO:0000313" key="7">
    <source>
        <dbReference type="Proteomes" id="UP001176891"/>
    </source>
</evidence>
<dbReference type="SMART" id="SM00342">
    <property type="entry name" value="HTH_ARAC"/>
    <property type="match status" value="1"/>
</dbReference>
<dbReference type="RefSeq" id="WP_303282218.1">
    <property type="nucleotide sequence ID" value="NZ_BAABCZ010000010.1"/>
</dbReference>
<dbReference type="Proteomes" id="UP001176891">
    <property type="component" value="Unassembled WGS sequence"/>
</dbReference>
<keyword evidence="4" id="KW-0472">Membrane</keyword>
<sequence length="225" mass="26469">MMCFEFGIFIHGIVYIISSFFYLKKESIKALLKGTNQWIKRAFIGISILWFIGRLSAFGMIFIRSKEVCPYKSEMYFLSVLLVIYIVFYFRIGIKIIGLKKIKYKDSILNKNEINDLYNIVVSYYEDKKPFLESDFSLQFLSKKLGYPVKQVSQAINSKSQLNFKSFTNNYRLKESKRLLLENNNEELSISEIYYAVGFNSKSTFNTLFKKEHGITPSQFRKIHT</sequence>
<comment type="caution">
    <text evidence="6">The sequence shown here is derived from an EMBL/GenBank/DDBJ whole genome shotgun (WGS) entry which is preliminary data.</text>
</comment>
<keyword evidence="2" id="KW-0238">DNA-binding</keyword>
<dbReference type="InterPro" id="IPR018060">
    <property type="entry name" value="HTH_AraC"/>
</dbReference>
<keyword evidence="4" id="KW-1133">Transmembrane helix</keyword>
<evidence type="ECO:0000256" key="4">
    <source>
        <dbReference type="SAM" id="Phobius"/>
    </source>
</evidence>
<dbReference type="EMBL" id="JAUOEM010000003">
    <property type="protein sequence ID" value="MDO5987654.1"/>
    <property type="molecule type" value="Genomic_DNA"/>
</dbReference>
<dbReference type="PANTHER" id="PTHR43280">
    <property type="entry name" value="ARAC-FAMILY TRANSCRIPTIONAL REGULATOR"/>
    <property type="match status" value="1"/>
</dbReference>
<dbReference type="InterPro" id="IPR020449">
    <property type="entry name" value="Tscrpt_reg_AraC-type_HTH"/>
</dbReference>
<gene>
    <name evidence="6" type="ORF">Q4Q39_09615</name>
</gene>
<evidence type="ECO:0000256" key="2">
    <source>
        <dbReference type="ARBA" id="ARBA00023125"/>
    </source>
</evidence>
<evidence type="ECO:0000259" key="5">
    <source>
        <dbReference type="PROSITE" id="PS01124"/>
    </source>
</evidence>
<dbReference type="PANTHER" id="PTHR43280:SF29">
    <property type="entry name" value="ARAC-FAMILY TRANSCRIPTIONAL REGULATOR"/>
    <property type="match status" value="1"/>
</dbReference>
<feature type="transmembrane region" description="Helical" evidence="4">
    <location>
        <begin position="43"/>
        <end position="63"/>
    </location>
</feature>
<dbReference type="Pfam" id="PF12833">
    <property type="entry name" value="HTH_18"/>
    <property type="match status" value="1"/>
</dbReference>
<dbReference type="SUPFAM" id="SSF46689">
    <property type="entry name" value="Homeodomain-like"/>
    <property type="match status" value="1"/>
</dbReference>
<reference evidence="6" key="1">
    <citation type="submission" date="2023-07" db="EMBL/GenBank/DDBJ databases">
        <title>Two novel species in the genus Flavivirga.</title>
        <authorList>
            <person name="Kwon K."/>
        </authorList>
    </citation>
    <scope>NUCLEOTIDE SEQUENCE</scope>
    <source>
        <strain evidence="6">KACC 14157</strain>
    </source>
</reference>
<accession>A0ABT8X226</accession>
<keyword evidence="4" id="KW-0812">Transmembrane</keyword>
<keyword evidence="7" id="KW-1185">Reference proteome</keyword>
<proteinExistence type="predicted"/>
<keyword evidence="3" id="KW-0804">Transcription</keyword>
<feature type="domain" description="HTH araC/xylS-type" evidence="5">
    <location>
        <begin position="115"/>
        <end position="223"/>
    </location>
</feature>
<dbReference type="PRINTS" id="PR00032">
    <property type="entry name" value="HTHARAC"/>
</dbReference>
<dbReference type="InterPro" id="IPR009057">
    <property type="entry name" value="Homeodomain-like_sf"/>
</dbReference>
<feature type="transmembrane region" description="Helical" evidence="4">
    <location>
        <begin position="6"/>
        <end position="23"/>
    </location>
</feature>
<evidence type="ECO:0000313" key="6">
    <source>
        <dbReference type="EMBL" id="MDO5987654.1"/>
    </source>
</evidence>
<evidence type="ECO:0000256" key="1">
    <source>
        <dbReference type="ARBA" id="ARBA00023015"/>
    </source>
</evidence>
<name>A0ABT8X226_9FLAO</name>
<organism evidence="6 7">
    <name type="scientific">Flavivirga amylovorans</name>
    <dbReference type="NCBI Taxonomy" id="870486"/>
    <lineage>
        <taxon>Bacteria</taxon>
        <taxon>Pseudomonadati</taxon>
        <taxon>Bacteroidota</taxon>
        <taxon>Flavobacteriia</taxon>
        <taxon>Flavobacteriales</taxon>
        <taxon>Flavobacteriaceae</taxon>
        <taxon>Flavivirga</taxon>
    </lineage>
</organism>
<keyword evidence="1" id="KW-0805">Transcription regulation</keyword>
<dbReference type="Gene3D" id="1.10.10.60">
    <property type="entry name" value="Homeodomain-like"/>
    <property type="match status" value="1"/>
</dbReference>
<feature type="transmembrane region" description="Helical" evidence="4">
    <location>
        <begin position="75"/>
        <end position="94"/>
    </location>
</feature>
<dbReference type="PROSITE" id="PS01124">
    <property type="entry name" value="HTH_ARAC_FAMILY_2"/>
    <property type="match status" value="1"/>
</dbReference>
<evidence type="ECO:0000256" key="3">
    <source>
        <dbReference type="ARBA" id="ARBA00023163"/>
    </source>
</evidence>
<protein>
    <submittedName>
        <fullName evidence="6">Helix-turn-helix domain-containing protein</fullName>
    </submittedName>
</protein>